<gene>
    <name evidence="5" type="ORF">BP5553_02993</name>
</gene>
<dbReference type="Proteomes" id="UP000254866">
    <property type="component" value="Unassembled WGS sequence"/>
</dbReference>
<dbReference type="RefSeq" id="XP_031871309.1">
    <property type="nucleotide sequence ID" value="XM_032011616.1"/>
</dbReference>
<feature type="compositionally biased region" description="Polar residues" evidence="3">
    <location>
        <begin position="192"/>
        <end position="215"/>
    </location>
</feature>
<dbReference type="CDD" id="cd00590">
    <property type="entry name" value="RRM_SF"/>
    <property type="match status" value="3"/>
</dbReference>
<evidence type="ECO:0000259" key="4">
    <source>
        <dbReference type="PROSITE" id="PS50102"/>
    </source>
</evidence>
<comment type="caution">
    <text evidence="5">The sequence shown here is derived from an EMBL/GenBank/DDBJ whole genome shotgun (WGS) entry which is preliminary data.</text>
</comment>
<evidence type="ECO:0000313" key="5">
    <source>
        <dbReference type="EMBL" id="RDL38653.1"/>
    </source>
</evidence>
<feature type="compositionally biased region" description="Polar residues" evidence="3">
    <location>
        <begin position="21"/>
        <end position="32"/>
    </location>
</feature>
<dbReference type="AlphaFoldDB" id="A0A370TT22"/>
<dbReference type="PANTHER" id="PTHR21245">
    <property type="entry name" value="HETEROGENEOUS NUCLEAR RIBONUCLEOPROTEIN"/>
    <property type="match status" value="1"/>
</dbReference>
<dbReference type="SUPFAM" id="SSF54928">
    <property type="entry name" value="RNA-binding domain, RBD"/>
    <property type="match status" value="2"/>
</dbReference>
<dbReference type="InterPro" id="IPR012677">
    <property type="entry name" value="Nucleotide-bd_a/b_plait_sf"/>
</dbReference>
<dbReference type="STRING" id="2656787.A0A370TT22"/>
<dbReference type="Pfam" id="PF00076">
    <property type="entry name" value="RRM_1"/>
    <property type="match status" value="1"/>
</dbReference>
<evidence type="ECO:0000256" key="1">
    <source>
        <dbReference type="ARBA" id="ARBA00022884"/>
    </source>
</evidence>
<evidence type="ECO:0000256" key="3">
    <source>
        <dbReference type="SAM" id="MobiDB-lite"/>
    </source>
</evidence>
<name>A0A370TT22_9HELO</name>
<dbReference type="Gene3D" id="3.30.70.330">
    <property type="match status" value="3"/>
</dbReference>
<dbReference type="GeneID" id="43595842"/>
<proteinExistence type="predicted"/>
<reference evidence="5 6" key="1">
    <citation type="journal article" date="2018" name="IMA Fungus">
        <title>IMA Genome-F 9: Draft genome sequence of Annulohypoxylon stygium, Aspergillus mulundensis, Berkeleyomyces basicola (syn. Thielaviopsis basicola), Ceratocystis smalleyi, two Cercospora beticola strains, Coleophoma cylindrospora, Fusarium fracticaudum, Phialophora cf. hyalina, and Morchella septimelata.</title>
        <authorList>
            <person name="Wingfield B.D."/>
            <person name="Bills G.F."/>
            <person name="Dong Y."/>
            <person name="Huang W."/>
            <person name="Nel W.J."/>
            <person name="Swalarsk-Parry B.S."/>
            <person name="Vaghefi N."/>
            <person name="Wilken P.M."/>
            <person name="An Z."/>
            <person name="de Beer Z.W."/>
            <person name="De Vos L."/>
            <person name="Chen L."/>
            <person name="Duong T.A."/>
            <person name="Gao Y."/>
            <person name="Hammerbacher A."/>
            <person name="Kikkert J.R."/>
            <person name="Li Y."/>
            <person name="Li H."/>
            <person name="Li K."/>
            <person name="Li Q."/>
            <person name="Liu X."/>
            <person name="Ma X."/>
            <person name="Naidoo K."/>
            <person name="Pethybridge S.J."/>
            <person name="Sun J."/>
            <person name="Steenkamp E.T."/>
            <person name="van der Nest M.A."/>
            <person name="van Wyk S."/>
            <person name="Wingfield M.J."/>
            <person name="Xiong C."/>
            <person name="Yue Q."/>
            <person name="Zhang X."/>
        </authorList>
    </citation>
    <scope>NUCLEOTIDE SEQUENCE [LARGE SCALE GENOMIC DNA]</scope>
    <source>
        <strain evidence="5 6">BP 5553</strain>
    </source>
</reference>
<sequence>MDSNNWRVKREPVKDGGGGFTTPNARSSQQWGKPNRDSDPNQQRPQALPSWGAMPVYTENRPLYRGGSNPTTGPFSRPIPRGLHVIIKDPQAEEAIAQGRRIYVGNLPYDAKINDIRALFADISHLIQDISMSVDPMTGRNPSYCFVDFTTKEAAEKTIEQFNGVPFMKRPLKVRPSVKPGTGTGRYHLQGGSESQSRATSTDSPAQEPTQNETGSPYVFDRWRRLNAQIDLENLNSAAMEECRRLDVGGLPRFPDQPTTNLKMRELFKDYNVEVVSKLRPPPKSIKEVAGNHYHCFVDLRTKEEADHAVSALNETDRFNWTITVLKLEGISTKLHERERVYIYSLPRRFDDRTLVNEVKGLLEPFGELRFVSDIFNHRPTKDGEPSNWCCCYVEFAEGKQADAAIHALDKVGEVRGCKITVGARPRGALEEHFSKPE</sequence>
<feature type="region of interest" description="Disordered" evidence="3">
    <location>
        <begin position="173"/>
        <end position="218"/>
    </location>
</feature>
<dbReference type="EMBL" id="NPIC01000002">
    <property type="protein sequence ID" value="RDL38653.1"/>
    <property type="molecule type" value="Genomic_DNA"/>
</dbReference>
<evidence type="ECO:0000313" key="6">
    <source>
        <dbReference type="Proteomes" id="UP000254866"/>
    </source>
</evidence>
<dbReference type="InterPro" id="IPR035979">
    <property type="entry name" value="RBD_domain_sf"/>
</dbReference>
<dbReference type="OrthoDB" id="272703at2759"/>
<keyword evidence="6" id="KW-1185">Reference proteome</keyword>
<evidence type="ECO:0000256" key="2">
    <source>
        <dbReference type="PROSITE-ProRule" id="PRU00176"/>
    </source>
</evidence>
<protein>
    <recommendedName>
        <fullName evidence="4">RRM domain-containing protein</fullName>
    </recommendedName>
</protein>
<dbReference type="InterPro" id="IPR000504">
    <property type="entry name" value="RRM_dom"/>
</dbReference>
<feature type="region of interest" description="Disordered" evidence="3">
    <location>
        <begin position="1"/>
        <end position="52"/>
    </location>
</feature>
<dbReference type="GO" id="GO:0003723">
    <property type="term" value="F:RNA binding"/>
    <property type="evidence" value="ECO:0007669"/>
    <property type="project" value="UniProtKB-UniRule"/>
</dbReference>
<organism evidence="5 6">
    <name type="scientific">Venustampulla echinocandica</name>
    <dbReference type="NCBI Taxonomy" id="2656787"/>
    <lineage>
        <taxon>Eukaryota</taxon>
        <taxon>Fungi</taxon>
        <taxon>Dikarya</taxon>
        <taxon>Ascomycota</taxon>
        <taxon>Pezizomycotina</taxon>
        <taxon>Leotiomycetes</taxon>
        <taxon>Helotiales</taxon>
        <taxon>Pleuroascaceae</taxon>
        <taxon>Venustampulla</taxon>
    </lineage>
</organism>
<dbReference type="PROSITE" id="PS50102">
    <property type="entry name" value="RRM"/>
    <property type="match status" value="1"/>
</dbReference>
<feature type="domain" description="RRM" evidence="4">
    <location>
        <begin position="100"/>
        <end position="179"/>
    </location>
</feature>
<keyword evidence="1 2" id="KW-0694">RNA-binding</keyword>
<accession>A0A370TT22</accession>
<dbReference type="SMART" id="SM00360">
    <property type="entry name" value="RRM"/>
    <property type="match status" value="3"/>
</dbReference>